<dbReference type="InterPro" id="IPR008949">
    <property type="entry name" value="Isoprenoid_synthase_dom_sf"/>
</dbReference>
<reference evidence="3 4" key="1">
    <citation type="submission" date="2018-06" db="EMBL/GenBank/DDBJ databases">
        <title>Actinomadura craniellae sp. nov. isolated from marine sponge Craniella sp.</title>
        <authorList>
            <person name="Li L."/>
            <person name="Xu Q.H."/>
            <person name="Lin H.W."/>
            <person name="Lu Y.H."/>
        </authorList>
    </citation>
    <scope>NUCLEOTIDE SEQUENCE [LARGE SCALE GENOMIC DNA]</scope>
    <source>
        <strain evidence="3 4">LHW63021</strain>
    </source>
</reference>
<comment type="caution">
    <text evidence="3">The sequence shown here is derived from an EMBL/GenBank/DDBJ whole genome shotgun (WGS) entry which is preliminary data.</text>
</comment>
<accession>A0A365H2E6</accession>
<dbReference type="Gene3D" id="1.10.600.10">
    <property type="entry name" value="Farnesyl Diphosphate Synthase"/>
    <property type="match status" value="1"/>
</dbReference>
<protein>
    <recommendedName>
        <fullName evidence="2">Terpene synthase</fullName>
        <ecNumber evidence="2">4.2.3.-</ecNumber>
    </recommendedName>
</protein>
<dbReference type="OrthoDB" id="2989600at2"/>
<comment type="cofactor">
    <cofactor evidence="2">
        <name>Mg(2+)</name>
        <dbReference type="ChEBI" id="CHEBI:18420"/>
    </cofactor>
</comment>
<evidence type="ECO:0000256" key="2">
    <source>
        <dbReference type="RuleBase" id="RU366034"/>
    </source>
</evidence>
<dbReference type="PANTHER" id="PTHR35201:SF4">
    <property type="entry name" value="BETA-PINACENE SYNTHASE-RELATED"/>
    <property type="match status" value="1"/>
</dbReference>
<proteinExistence type="inferred from homology"/>
<evidence type="ECO:0000256" key="1">
    <source>
        <dbReference type="ARBA" id="ARBA00023239"/>
    </source>
</evidence>
<dbReference type="EMBL" id="QLYX01000010">
    <property type="protein sequence ID" value="RAY13162.1"/>
    <property type="molecule type" value="Genomic_DNA"/>
</dbReference>
<dbReference type="RefSeq" id="WP_111869856.1">
    <property type="nucleotide sequence ID" value="NZ_QLYX01000010.1"/>
</dbReference>
<dbReference type="Pfam" id="PF19086">
    <property type="entry name" value="Terpene_syn_C_2"/>
    <property type="match status" value="1"/>
</dbReference>
<dbReference type="EC" id="4.2.3.-" evidence="2"/>
<sequence>MDASLLSLADRVAALATPSAVHPAADQIGERVEAWARDQGLVLGDRDTSPLARGRFDRLAVRLFPESAPERVELVARWLVWVFAFDDALDDGPLGGSATAVDGLYADLLRAMRRGHARPEGRPLELAVVGLWHDTAPQMSLTWRRRFFEHMEDHRSGCAEEAVNRRTGRIPALNRYPGLRRRAAAPFLFDLAEPALGVELPSDVVAVPAWHTVLNGTADLITWCNDVVSYPKEAGHGDIHNHVVLARGMYGFDRHEATGWVLDAIVHRAAEIEAAVRTLHAGLERLRLEPQRRAGVTAVLDRLLAAPRAHFDWLMESGRYTSLS</sequence>
<dbReference type="SFLD" id="SFLDG01020">
    <property type="entry name" value="Terpene_Cyclase_Like_2"/>
    <property type="match status" value="1"/>
</dbReference>
<dbReference type="SUPFAM" id="SSF48576">
    <property type="entry name" value="Terpenoid synthases"/>
    <property type="match status" value="1"/>
</dbReference>
<dbReference type="GO" id="GO:0010333">
    <property type="term" value="F:terpene synthase activity"/>
    <property type="evidence" value="ECO:0007669"/>
    <property type="project" value="InterPro"/>
</dbReference>
<keyword evidence="2" id="KW-0479">Metal-binding</keyword>
<dbReference type="PANTHER" id="PTHR35201">
    <property type="entry name" value="TERPENE SYNTHASE"/>
    <property type="match status" value="1"/>
</dbReference>
<evidence type="ECO:0000313" key="3">
    <source>
        <dbReference type="EMBL" id="RAY13162.1"/>
    </source>
</evidence>
<evidence type="ECO:0000313" key="4">
    <source>
        <dbReference type="Proteomes" id="UP000251891"/>
    </source>
</evidence>
<keyword evidence="2" id="KW-0460">Magnesium</keyword>
<comment type="similarity">
    <text evidence="2">Belongs to the terpene synthase family.</text>
</comment>
<keyword evidence="1 2" id="KW-0456">Lyase</keyword>
<dbReference type="Proteomes" id="UP000251891">
    <property type="component" value="Unassembled WGS sequence"/>
</dbReference>
<dbReference type="AlphaFoldDB" id="A0A365H2E6"/>
<organism evidence="3 4">
    <name type="scientific">Actinomadura craniellae</name>
    <dbReference type="NCBI Taxonomy" id="2231787"/>
    <lineage>
        <taxon>Bacteria</taxon>
        <taxon>Bacillati</taxon>
        <taxon>Actinomycetota</taxon>
        <taxon>Actinomycetes</taxon>
        <taxon>Streptosporangiales</taxon>
        <taxon>Thermomonosporaceae</taxon>
        <taxon>Actinomadura</taxon>
    </lineage>
</organism>
<dbReference type="SFLD" id="SFLDS00005">
    <property type="entry name" value="Isoprenoid_Synthase_Type_I"/>
    <property type="match status" value="1"/>
</dbReference>
<dbReference type="InterPro" id="IPR034686">
    <property type="entry name" value="Terpene_cyclase-like_2"/>
</dbReference>
<keyword evidence="4" id="KW-1185">Reference proteome</keyword>
<dbReference type="GO" id="GO:0046872">
    <property type="term" value="F:metal ion binding"/>
    <property type="evidence" value="ECO:0007669"/>
    <property type="project" value="UniProtKB-KW"/>
</dbReference>
<name>A0A365H2E6_9ACTN</name>
<gene>
    <name evidence="3" type="ORF">DPM19_21985</name>
</gene>